<gene>
    <name evidence="2" type="ORF">IC621_02580</name>
</gene>
<organism evidence="2 3">
    <name type="scientific">Metabacillus arenae</name>
    <dbReference type="NCBI Taxonomy" id="2771434"/>
    <lineage>
        <taxon>Bacteria</taxon>
        <taxon>Bacillati</taxon>
        <taxon>Bacillota</taxon>
        <taxon>Bacilli</taxon>
        <taxon>Bacillales</taxon>
        <taxon>Bacillaceae</taxon>
        <taxon>Metabacillus</taxon>
    </lineage>
</organism>
<evidence type="ECO:0000313" key="2">
    <source>
        <dbReference type="EMBL" id="MBD1379106.1"/>
    </source>
</evidence>
<dbReference type="GO" id="GO:0003677">
    <property type="term" value="F:DNA binding"/>
    <property type="evidence" value="ECO:0007669"/>
    <property type="project" value="InterPro"/>
</dbReference>
<dbReference type="AlphaFoldDB" id="A0A926ND97"/>
<evidence type="ECO:0000259" key="1">
    <source>
        <dbReference type="PROSITE" id="PS50943"/>
    </source>
</evidence>
<proteinExistence type="predicted"/>
<dbReference type="Gene3D" id="1.10.260.40">
    <property type="entry name" value="lambda repressor-like DNA-binding domains"/>
    <property type="match status" value="1"/>
</dbReference>
<comment type="caution">
    <text evidence="2">The sequence shown here is derived from an EMBL/GenBank/DDBJ whole genome shotgun (WGS) entry which is preliminary data.</text>
</comment>
<dbReference type="PROSITE" id="PS50943">
    <property type="entry name" value="HTH_CROC1"/>
    <property type="match status" value="1"/>
</dbReference>
<reference evidence="2" key="1">
    <citation type="submission" date="2020-09" db="EMBL/GenBank/DDBJ databases">
        <title>A novel bacterium of genus Bacillus, isolated from South China Sea.</title>
        <authorList>
            <person name="Huang H."/>
            <person name="Mo K."/>
            <person name="Hu Y."/>
        </authorList>
    </citation>
    <scope>NUCLEOTIDE SEQUENCE</scope>
    <source>
        <strain evidence="2">IB182487</strain>
    </source>
</reference>
<accession>A0A926ND97</accession>
<dbReference type="InterPro" id="IPR001387">
    <property type="entry name" value="Cro/C1-type_HTH"/>
</dbReference>
<dbReference type="SUPFAM" id="SSF47413">
    <property type="entry name" value="lambda repressor-like DNA-binding domains"/>
    <property type="match status" value="1"/>
</dbReference>
<keyword evidence="3" id="KW-1185">Reference proteome</keyword>
<sequence>MSQPDIAGLIGVSTYTVQRWEDGSVSPSGENLKKMSKLIDEIEESLSEWKNNRPTL</sequence>
<dbReference type="InterPro" id="IPR010982">
    <property type="entry name" value="Lambda_DNA-bd_dom_sf"/>
</dbReference>
<name>A0A926ND97_9BACI</name>
<dbReference type="CDD" id="cd00093">
    <property type="entry name" value="HTH_XRE"/>
    <property type="match status" value="1"/>
</dbReference>
<dbReference type="Pfam" id="PF01381">
    <property type="entry name" value="HTH_3"/>
    <property type="match status" value="1"/>
</dbReference>
<protein>
    <submittedName>
        <fullName evidence="2">Helix-turn-helix domain-containing protein</fullName>
    </submittedName>
</protein>
<dbReference type="EMBL" id="JACXAI010000002">
    <property type="protein sequence ID" value="MBD1379106.1"/>
    <property type="molecule type" value="Genomic_DNA"/>
</dbReference>
<dbReference type="Proteomes" id="UP000626844">
    <property type="component" value="Unassembled WGS sequence"/>
</dbReference>
<evidence type="ECO:0000313" key="3">
    <source>
        <dbReference type="Proteomes" id="UP000626844"/>
    </source>
</evidence>
<feature type="domain" description="HTH cro/C1-type" evidence="1">
    <location>
        <begin position="1"/>
        <end position="49"/>
    </location>
</feature>